<dbReference type="GeneID" id="43611594"/>
<proteinExistence type="inferred from homology"/>
<dbReference type="InterPro" id="IPR036318">
    <property type="entry name" value="FAD-bd_PCMH-like_sf"/>
</dbReference>
<name>A0A7J6IEG5_COLFN</name>
<dbReference type="InterPro" id="IPR006094">
    <property type="entry name" value="Oxid_FAD_bind_N"/>
</dbReference>
<dbReference type="Pfam" id="PF01565">
    <property type="entry name" value="FAD_binding_4"/>
    <property type="match status" value="1"/>
</dbReference>
<feature type="domain" description="FAD-binding PCMH-type" evidence="5">
    <location>
        <begin position="19"/>
        <end position="200"/>
    </location>
</feature>
<evidence type="ECO:0000313" key="7">
    <source>
        <dbReference type="Proteomes" id="UP000011096"/>
    </source>
</evidence>
<sequence length="378" mass="42177">MPGSSSYNGLFREHWSQHVVQEPRCIFHPTSADDVATCIKVLEHFKVPFAIRSGGHQTAKGASTITNGVLVSLDRLRSISYNTDEEIVRLRPGNRWYAIYKYLQPYGKAVTVGHIGVVGCGGQISGGGTSPFLHRQGFSFANAANFEVSLEVANSFNPMLVIIRLDMRTFPLTGVWGIAKDPGVEMFLGFTQIGEQSYTQSEVCADRRGHADGSCPEVFKPFFDIGLLHNDAHDRTFPDMAISATLDPPPEFALWFSPHGRMNFAMVTLKLDRAFYSEAIAIFYTTFEPARRVERAQVSVHISALQGKTIEHAKTLGGMCAGWTEEDQTFFNMEMVWAKASDDELMLSLSRQCVEKLTEAAKLRNVYLPFIWMNKAQT</sequence>
<dbReference type="PROSITE" id="PS51387">
    <property type="entry name" value="FAD_PCMH"/>
    <property type="match status" value="1"/>
</dbReference>
<reference evidence="6 7" key="1">
    <citation type="submission" date="2012-08" db="EMBL/GenBank/DDBJ databases">
        <authorList>
            <person name="Gan P.H.P."/>
            <person name="Ikeda K."/>
            <person name="Irieda H."/>
            <person name="Narusaka M."/>
            <person name="O'Connell R.J."/>
            <person name="Narusaka Y."/>
            <person name="Takano Y."/>
            <person name="Kubo Y."/>
            <person name="Shirasu K."/>
        </authorList>
    </citation>
    <scope>NUCLEOTIDE SEQUENCE [LARGE SCALE GENOMIC DNA]</scope>
    <source>
        <strain evidence="6 7">Nara gc5</strain>
    </source>
</reference>
<evidence type="ECO:0000256" key="1">
    <source>
        <dbReference type="ARBA" id="ARBA00005466"/>
    </source>
</evidence>
<dbReference type="Proteomes" id="UP000011096">
    <property type="component" value="Unassembled WGS sequence"/>
</dbReference>
<evidence type="ECO:0000256" key="2">
    <source>
        <dbReference type="ARBA" id="ARBA00022630"/>
    </source>
</evidence>
<evidence type="ECO:0000256" key="4">
    <source>
        <dbReference type="ARBA" id="ARBA00023002"/>
    </source>
</evidence>
<evidence type="ECO:0000256" key="3">
    <source>
        <dbReference type="ARBA" id="ARBA00022827"/>
    </source>
</evidence>
<evidence type="ECO:0000259" key="5">
    <source>
        <dbReference type="PROSITE" id="PS51387"/>
    </source>
</evidence>
<evidence type="ECO:0000313" key="6">
    <source>
        <dbReference type="EMBL" id="KAF4474224.1"/>
    </source>
</evidence>
<dbReference type="InterPro" id="IPR016169">
    <property type="entry name" value="FAD-bd_PCMH_sub2"/>
</dbReference>
<accession>A0A7J6IEG5</accession>
<keyword evidence="4" id="KW-0560">Oxidoreductase</keyword>
<dbReference type="SUPFAM" id="SSF56176">
    <property type="entry name" value="FAD-binding/transporter-associated domain-like"/>
    <property type="match status" value="1"/>
</dbReference>
<gene>
    <name evidence="6" type="primary">sol5-8</name>
    <name evidence="6" type="ORF">CGGC5_v016891</name>
</gene>
<comment type="caution">
    <text evidence="6">The sequence shown here is derived from an EMBL/GenBank/DDBJ whole genome shotgun (WGS) entry which is preliminary data.</text>
</comment>
<dbReference type="PANTHER" id="PTHR42973">
    <property type="entry name" value="BINDING OXIDOREDUCTASE, PUTATIVE (AFU_ORTHOLOGUE AFUA_1G17690)-RELATED"/>
    <property type="match status" value="1"/>
</dbReference>
<dbReference type="GO" id="GO:0016491">
    <property type="term" value="F:oxidoreductase activity"/>
    <property type="evidence" value="ECO:0007669"/>
    <property type="project" value="UniProtKB-KW"/>
</dbReference>
<keyword evidence="2" id="KW-0285">Flavoprotein</keyword>
<keyword evidence="7" id="KW-1185">Reference proteome</keyword>
<dbReference type="EMBL" id="ANPB02000011">
    <property type="protein sequence ID" value="KAF4474224.1"/>
    <property type="molecule type" value="Genomic_DNA"/>
</dbReference>
<dbReference type="Gene3D" id="3.30.465.10">
    <property type="match status" value="1"/>
</dbReference>
<protein>
    <submittedName>
        <fullName evidence="6">Bifunctional solanapyrone synthase</fullName>
    </submittedName>
</protein>
<dbReference type="RefSeq" id="XP_031876173.2">
    <property type="nucleotide sequence ID" value="XM_032027467.2"/>
</dbReference>
<comment type="similarity">
    <text evidence="1">Belongs to the oxygen-dependent FAD-linked oxidoreductase family.</text>
</comment>
<keyword evidence="3" id="KW-0274">FAD</keyword>
<reference evidence="6 7" key="2">
    <citation type="submission" date="2020-04" db="EMBL/GenBank/DDBJ databases">
        <title>Genome sequencing and assembly of multiple isolates from the Colletotrichum gloeosporioides species complex.</title>
        <authorList>
            <person name="Gan P."/>
            <person name="Shirasu K."/>
        </authorList>
    </citation>
    <scope>NUCLEOTIDE SEQUENCE [LARGE SCALE GENOMIC DNA]</scope>
    <source>
        <strain evidence="6 7">Nara gc5</strain>
    </source>
</reference>
<dbReference type="OrthoDB" id="2151789at2759"/>
<organism evidence="6 7">
    <name type="scientific">Colletotrichum fructicola (strain Nara gc5)</name>
    <name type="common">Anthracnose fungus</name>
    <name type="synonym">Colletotrichum gloeosporioides (strain Nara gc5)</name>
    <dbReference type="NCBI Taxonomy" id="1213859"/>
    <lineage>
        <taxon>Eukaryota</taxon>
        <taxon>Fungi</taxon>
        <taxon>Dikarya</taxon>
        <taxon>Ascomycota</taxon>
        <taxon>Pezizomycotina</taxon>
        <taxon>Sordariomycetes</taxon>
        <taxon>Hypocreomycetidae</taxon>
        <taxon>Glomerellales</taxon>
        <taxon>Glomerellaceae</taxon>
        <taxon>Colletotrichum</taxon>
        <taxon>Colletotrichum gloeosporioides species complex</taxon>
    </lineage>
</organism>
<dbReference type="InParanoid" id="A0A7J6IEG5"/>
<dbReference type="AlphaFoldDB" id="A0A7J6IEG5"/>
<dbReference type="GO" id="GO:0071949">
    <property type="term" value="F:FAD binding"/>
    <property type="evidence" value="ECO:0007669"/>
    <property type="project" value="InterPro"/>
</dbReference>
<dbReference type="InterPro" id="IPR050416">
    <property type="entry name" value="FAD-linked_Oxidoreductase"/>
</dbReference>
<dbReference type="InterPro" id="IPR016166">
    <property type="entry name" value="FAD-bd_PCMH"/>
</dbReference>
<dbReference type="PANTHER" id="PTHR42973:SF53">
    <property type="entry name" value="FAD-BINDING PCMH-TYPE DOMAIN-CONTAINING PROTEIN-RELATED"/>
    <property type="match status" value="1"/>
</dbReference>